<dbReference type="OrthoDB" id="5827160at2"/>
<dbReference type="AlphaFoldDB" id="A0A1H3Z5Z9"/>
<dbReference type="PROSITE" id="PS51257">
    <property type="entry name" value="PROKAR_LIPOPROTEIN"/>
    <property type="match status" value="1"/>
</dbReference>
<name>A0A1H3Z5Z9_9GAMM</name>
<feature type="signal peptide" evidence="1">
    <location>
        <begin position="1"/>
        <end position="21"/>
    </location>
</feature>
<reference evidence="3" key="1">
    <citation type="submission" date="2016-10" db="EMBL/GenBank/DDBJ databases">
        <authorList>
            <person name="Varghese N."/>
            <person name="Submissions S."/>
        </authorList>
    </citation>
    <scope>NUCLEOTIDE SEQUENCE [LARGE SCALE GENOMIC DNA]</scope>
    <source>
        <strain evidence="3">CGMCC 1.10657</strain>
    </source>
</reference>
<gene>
    <name evidence="2" type="ORF">SAMN05216562_2213</name>
</gene>
<feature type="chain" id="PRO_5011467731" description="DUF2846 domain-containing protein" evidence="1">
    <location>
        <begin position="22"/>
        <end position="209"/>
    </location>
</feature>
<evidence type="ECO:0000313" key="2">
    <source>
        <dbReference type="EMBL" id="SEA19095.1"/>
    </source>
</evidence>
<keyword evidence="1" id="KW-0732">Signal</keyword>
<dbReference type="EMBL" id="FNQO01000002">
    <property type="protein sequence ID" value="SEA19095.1"/>
    <property type="molecule type" value="Genomic_DNA"/>
</dbReference>
<dbReference type="RefSeq" id="WP_091388171.1">
    <property type="nucleotide sequence ID" value="NZ_FNQO01000002.1"/>
</dbReference>
<evidence type="ECO:0008006" key="4">
    <source>
        <dbReference type="Google" id="ProtNLM"/>
    </source>
</evidence>
<accession>A0A1H3Z5Z9</accession>
<organism evidence="2 3">
    <name type="scientific">Microbulbifer marinus</name>
    <dbReference type="NCBI Taxonomy" id="658218"/>
    <lineage>
        <taxon>Bacteria</taxon>
        <taxon>Pseudomonadati</taxon>
        <taxon>Pseudomonadota</taxon>
        <taxon>Gammaproteobacteria</taxon>
        <taxon>Cellvibrionales</taxon>
        <taxon>Microbulbiferaceae</taxon>
        <taxon>Microbulbifer</taxon>
    </lineage>
</organism>
<evidence type="ECO:0000313" key="3">
    <source>
        <dbReference type="Proteomes" id="UP000198658"/>
    </source>
</evidence>
<dbReference type="STRING" id="658218.SAMN05216562_2213"/>
<dbReference type="Proteomes" id="UP000198658">
    <property type="component" value="Unassembled WGS sequence"/>
</dbReference>
<proteinExistence type="predicted"/>
<sequence>MQKLVILFSSLIMLLMGCASQSPKPPQVFNAGDTVGNGLVVFSVKYNGPNSGYDIHYRGLDFAKKGTAGAGVGIALFPTRQKSDFEYSTGKLHVLELPVGKYEFYAWSTKSGMANLRQNKPFSIEFDVEPGKTSYLGSFVFSATHLVGATVTAVRVDYANAFSEDMDALKNKYSNVNIDISMAGEKEGLVLGELGGNSSISWNTIPIFL</sequence>
<keyword evidence="3" id="KW-1185">Reference proteome</keyword>
<protein>
    <recommendedName>
        <fullName evidence="4">DUF2846 domain-containing protein</fullName>
    </recommendedName>
</protein>
<evidence type="ECO:0000256" key="1">
    <source>
        <dbReference type="SAM" id="SignalP"/>
    </source>
</evidence>